<reference evidence="1" key="1">
    <citation type="journal article" date="2021" name="Proc. Natl. Acad. Sci. U.S.A.">
        <title>A Catalog of Tens of Thousands of Viruses from Human Metagenomes Reveals Hidden Associations with Chronic Diseases.</title>
        <authorList>
            <person name="Tisza M.J."/>
            <person name="Buck C.B."/>
        </authorList>
    </citation>
    <scope>NUCLEOTIDE SEQUENCE</scope>
    <source>
        <strain evidence="1">Ct3es5</strain>
    </source>
</reference>
<accession>A0A8S5PTC9</accession>
<organism evidence="1">
    <name type="scientific">Siphoviridae sp. ct3es5</name>
    <dbReference type="NCBI Taxonomy" id="2825322"/>
    <lineage>
        <taxon>Viruses</taxon>
        <taxon>Duplodnaviria</taxon>
        <taxon>Heunggongvirae</taxon>
        <taxon>Uroviricota</taxon>
        <taxon>Caudoviricetes</taxon>
    </lineage>
</organism>
<name>A0A8S5PTC9_9CAUD</name>
<protein>
    <submittedName>
        <fullName evidence="1">Uncharacterized protein</fullName>
    </submittedName>
</protein>
<evidence type="ECO:0000313" key="1">
    <source>
        <dbReference type="EMBL" id="DAE10334.1"/>
    </source>
</evidence>
<dbReference type="EMBL" id="BK015507">
    <property type="protein sequence ID" value="DAE10334.1"/>
    <property type="molecule type" value="Genomic_DNA"/>
</dbReference>
<proteinExistence type="predicted"/>
<sequence>MVAAEAGVVVFQGPVEGAGRGNPSEVEGLEQMMEQMLTMICDGENPCEYWTFSNLPQIPQMLYYLNLKNKKIYKKVILRENSENICGICCTP</sequence>